<evidence type="ECO:0000313" key="1">
    <source>
        <dbReference type="EMBL" id="CAI9926811.1"/>
    </source>
</evidence>
<name>A0AA86NY20_9EUKA</name>
<keyword evidence="3" id="KW-1185">Reference proteome</keyword>
<evidence type="ECO:0000313" key="3">
    <source>
        <dbReference type="Proteomes" id="UP001642409"/>
    </source>
</evidence>
<accession>A0AA86NY20</accession>
<evidence type="ECO:0000313" key="2">
    <source>
        <dbReference type="EMBL" id="CAL6094865.1"/>
    </source>
</evidence>
<comment type="caution">
    <text evidence="1">The sequence shown here is derived from an EMBL/GenBank/DDBJ whole genome shotgun (WGS) entry which is preliminary data.</text>
</comment>
<gene>
    <name evidence="1" type="ORF">HINF_LOCUS14456</name>
    <name evidence="2" type="ORF">HINF_LOCUS67674</name>
</gene>
<protein>
    <submittedName>
        <fullName evidence="2">Hypothetical_protein</fullName>
    </submittedName>
</protein>
<dbReference type="Proteomes" id="UP001642409">
    <property type="component" value="Unassembled WGS sequence"/>
</dbReference>
<organism evidence="1">
    <name type="scientific">Hexamita inflata</name>
    <dbReference type="NCBI Taxonomy" id="28002"/>
    <lineage>
        <taxon>Eukaryota</taxon>
        <taxon>Metamonada</taxon>
        <taxon>Diplomonadida</taxon>
        <taxon>Hexamitidae</taxon>
        <taxon>Hexamitinae</taxon>
        <taxon>Hexamita</taxon>
    </lineage>
</organism>
<dbReference type="EMBL" id="CATOUU010000372">
    <property type="protein sequence ID" value="CAI9926811.1"/>
    <property type="molecule type" value="Genomic_DNA"/>
</dbReference>
<sequence length="99" mass="11522">MQMVQFQTRTRSLAPVTQHLQVFWLDRFNLVQATLQQKMCASNRTQRAQLYSSGVLASSDIIGETSPFKTHRLRSLFRERSSTILESLGFKLQVLFMRK</sequence>
<dbReference type="AlphaFoldDB" id="A0AA86NY20"/>
<reference evidence="2 3" key="2">
    <citation type="submission" date="2024-07" db="EMBL/GenBank/DDBJ databases">
        <authorList>
            <person name="Akdeniz Z."/>
        </authorList>
    </citation>
    <scope>NUCLEOTIDE SEQUENCE [LARGE SCALE GENOMIC DNA]</scope>
</reference>
<dbReference type="EMBL" id="CAXDID020000470">
    <property type="protein sequence ID" value="CAL6094865.1"/>
    <property type="molecule type" value="Genomic_DNA"/>
</dbReference>
<proteinExistence type="predicted"/>
<reference evidence="1" key="1">
    <citation type="submission" date="2023-06" db="EMBL/GenBank/DDBJ databases">
        <authorList>
            <person name="Kurt Z."/>
        </authorList>
    </citation>
    <scope>NUCLEOTIDE SEQUENCE</scope>
</reference>